<dbReference type="AlphaFoldDB" id="A0A8S9M6J0"/>
<protein>
    <submittedName>
        <fullName evidence="1">Uncharacterized protein</fullName>
    </submittedName>
</protein>
<evidence type="ECO:0000313" key="1">
    <source>
        <dbReference type="EMBL" id="KAF2615435.1"/>
    </source>
</evidence>
<gene>
    <name evidence="1" type="ORF">F2Q70_00013609</name>
</gene>
<dbReference type="EMBL" id="QGKY02000089">
    <property type="protein sequence ID" value="KAF2615435.1"/>
    <property type="molecule type" value="Genomic_DNA"/>
</dbReference>
<reference evidence="1" key="1">
    <citation type="submission" date="2019-12" db="EMBL/GenBank/DDBJ databases">
        <title>Genome sequencing and annotation of Brassica cretica.</title>
        <authorList>
            <person name="Studholme D.J."/>
            <person name="Sarris P.F."/>
        </authorList>
    </citation>
    <scope>NUCLEOTIDE SEQUENCE</scope>
    <source>
        <strain evidence="1">PFS-102/07</strain>
        <tissue evidence="1">Leaf</tissue>
    </source>
</reference>
<sequence length="60" mass="6981">MMKKEVDVLTLDDEEPIKEEVKLTYLGDLLLFYIATCKKKSTMDLWSREPSCDVDVLELV</sequence>
<accession>A0A8S9M6J0</accession>
<proteinExistence type="predicted"/>
<organism evidence="1">
    <name type="scientific">Brassica cretica</name>
    <name type="common">Mustard</name>
    <dbReference type="NCBI Taxonomy" id="69181"/>
    <lineage>
        <taxon>Eukaryota</taxon>
        <taxon>Viridiplantae</taxon>
        <taxon>Streptophyta</taxon>
        <taxon>Embryophyta</taxon>
        <taxon>Tracheophyta</taxon>
        <taxon>Spermatophyta</taxon>
        <taxon>Magnoliopsida</taxon>
        <taxon>eudicotyledons</taxon>
        <taxon>Gunneridae</taxon>
        <taxon>Pentapetalae</taxon>
        <taxon>rosids</taxon>
        <taxon>malvids</taxon>
        <taxon>Brassicales</taxon>
        <taxon>Brassicaceae</taxon>
        <taxon>Brassiceae</taxon>
        <taxon>Brassica</taxon>
    </lineage>
</organism>
<name>A0A8S9M6J0_BRACR</name>
<comment type="caution">
    <text evidence="1">The sequence shown here is derived from an EMBL/GenBank/DDBJ whole genome shotgun (WGS) entry which is preliminary data.</text>
</comment>